<dbReference type="PANTHER" id="PTHR24056:SF190">
    <property type="entry name" value="CYCLIN-DEPENDENT KINASE G-1"/>
    <property type="match status" value="1"/>
</dbReference>
<dbReference type="AlphaFoldDB" id="A0A1D6MDN8"/>
<dbReference type="OMA" id="QRTWPAF"/>
<dbReference type="eggNOG" id="KOG0663">
    <property type="taxonomic scope" value="Eukaryota"/>
</dbReference>
<evidence type="ECO:0000313" key="12">
    <source>
        <dbReference type="EMBL" id="AQK88766.1"/>
    </source>
</evidence>
<evidence type="ECO:0000256" key="3">
    <source>
        <dbReference type="ARBA" id="ARBA00022553"/>
    </source>
</evidence>
<comment type="similarity">
    <text evidence="1">Belongs to the protein kinase superfamily. CMGC Ser/Thr protein kinase family. CDC2/CDKX subfamily.</text>
</comment>
<evidence type="ECO:0000313" key="13">
    <source>
        <dbReference type="EnsemblPlants" id="Zm00001eb296880_P001"/>
    </source>
</evidence>
<dbReference type="STRING" id="4577.A0A1D6MDN8"/>
<keyword evidence="4" id="KW-0808">Transferase</keyword>
<accession>A0A1D6MDN8</accession>
<dbReference type="KEGG" id="zma:103630776"/>
<feature type="binding site" evidence="9">
    <location>
        <position position="68"/>
    </location>
    <ligand>
        <name>ATP</name>
        <dbReference type="ChEBI" id="CHEBI:30616"/>
    </ligand>
</feature>
<dbReference type="GeneID" id="103630776"/>
<evidence type="ECO:0000256" key="6">
    <source>
        <dbReference type="ARBA" id="ARBA00022777"/>
    </source>
</evidence>
<dbReference type="Pfam" id="PF00069">
    <property type="entry name" value="Pkinase"/>
    <property type="match status" value="1"/>
</dbReference>
<evidence type="ECO:0000256" key="8">
    <source>
        <dbReference type="ARBA" id="ARBA00049280"/>
    </source>
</evidence>
<reference evidence="12" key="2">
    <citation type="submission" date="2015-12" db="EMBL/GenBank/DDBJ databases">
        <title>Update maize B73 reference genome by single molecule sequencing technologies.</title>
        <authorList>
            <consortium name="Maize Genome Sequencing Project"/>
            <person name="Ware D."/>
        </authorList>
    </citation>
    <scope>NUCLEOTIDE SEQUENCE</scope>
    <source>
        <tissue evidence="12">Seedling</tissue>
    </source>
</reference>
<reference evidence="13" key="4">
    <citation type="submission" date="2021-05" db="UniProtKB">
        <authorList>
            <consortium name="EnsemblPlants"/>
        </authorList>
    </citation>
    <scope>IDENTIFICATION</scope>
    <source>
        <strain evidence="13">cv. B73</strain>
    </source>
</reference>
<dbReference type="EC" id="2.7.11.23" evidence="2"/>
<dbReference type="InterPro" id="IPR000719">
    <property type="entry name" value="Prot_kinase_dom"/>
</dbReference>
<dbReference type="InterPro" id="IPR008271">
    <property type="entry name" value="Ser/Thr_kinase_AS"/>
</dbReference>
<reference evidence="13" key="3">
    <citation type="submission" date="2019-07" db="EMBL/GenBank/DDBJ databases">
        <authorList>
            <person name="Seetharam A."/>
            <person name="Woodhouse M."/>
            <person name="Cannon E."/>
        </authorList>
    </citation>
    <scope>NUCLEOTIDE SEQUENCE [LARGE SCALE GENOMIC DNA]</scope>
    <source>
        <strain evidence="13">cv. B73</strain>
    </source>
</reference>
<keyword evidence="14" id="KW-1185">Reference proteome</keyword>
<dbReference type="SMART" id="SM00220">
    <property type="entry name" value="S_TKc"/>
    <property type="match status" value="1"/>
</dbReference>
<evidence type="ECO:0000259" key="11">
    <source>
        <dbReference type="PROSITE" id="PS50011"/>
    </source>
</evidence>
<dbReference type="PaxDb" id="4577-GRMZM2G139199_P01"/>
<evidence type="ECO:0000256" key="9">
    <source>
        <dbReference type="PROSITE-ProRule" id="PRU10141"/>
    </source>
</evidence>
<evidence type="ECO:0000256" key="2">
    <source>
        <dbReference type="ARBA" id="ARBA00012409"/>
    </source>
</evidence>
<dbReference type="GO" id="GO:0005524">
    <property type="term" value="F:ATP binding"/>
    <property type="evidence" value="ECO:0007669"/>
    <property type="project" value="UniProtKB-UniRule"/>
</dbReference>
<comment type="catalytic activity">
    <reaction evidence="8">
        <text>[DNA-directed RNA polymerase] + ATP = phospho-[DNA-directed RNA polymerase] + ADP + H(+)</text>
        <dbReference type="Rhea" id="RHEA:10216"/>
        <dbReference type="Rhea" id="RHEA-COMP:11321"/>
        <dbReference type="Rhea" id="RHEA-COMP:11322"/>
        <dbReference type="ChEBI" id="CHEBI:15378"/>
        <dbReference type="ChEBI" id="CHEBI:30616"/>
        <dbReference type="ChEBI" id="CHEBI:43176"/>
        <dbReference type="ChEBI" id="CHEBI:68546"/>
        <dbReference type="ChEBI" id="CHEBI:456216"/>
        <dbReference type="EC" id="2.7.11.23"/>
    </reaction>
</comment>
<evidence type="ECO:0000256" key="7">
    <source>
        <dbReference type="ARBA" id="ARBA00022840"/>
    </source>
</evidence>
<protein>
    <recommendedName>
        <fullName evidence="2">[RNA-polymerase]-subunit kinase</fullName>
        <ecNumber evidence="2">2.7.11.23</ecNumber>
    </recommendedName>
</protein>
<keyword evidence="3" id="KW-0597">Phosphoprotein</keyword>
<name>A0A1D6MDN8_MAIZE</name>
<dbReference type="EMBL" id="CM000782">
    <property type="protein sequence ID" value="AQK88766.1"/>
    <property type="molecule type" value="Genomic_DNA"/>
</dbReference>
<evidence type="ECO:0000256" key="5">
    <source>
        <dbReference type="ARBA" id="ARBA00022741"/>
    </source>
</evidence>
<evidence type="ECO:0000313" key="14">
    <source>
        <dbReference type="Proteomes" id="UP000007305"/>
    </source>
</evidence>
<feature type="domain" description="Protein kinase" evidence="11">
    <location>
        <begin position="39"/>
        <end position="350"/>
    </location>
</feature>
<dbReference type="GO" id="GO:0004674">
    <property type="term" value="F:protein serine/threonine kinase activity"/>
    <property type="evidence" value="ECO:0000318"/>
    <property type="project" value="GO_Central"/>
</dbReference>
<dbReference type="FunFam" id="3.30.200.20:FF:001017">
    <property type="entry name" value="Cyclin-dependent kinase G-1"/>
    <property type="match status" value="1"/>
</dbReference>
<dbReference type="RefSeq" id="XP_008650061.1">
    <property type="nucleotide sequence ID" value="XM_008651839.3"/>
</dbReference>
<dbReference type="Proteomes" id="UP000007305">
    <property type="component" value="Chromosome 6"/>
</dbReference>
<dbReference type="ExpressionAtlas" id="A0A1D6MDN8">
    <property type="expression patterns" value="baseline and differential"/>
</dbReference>
<keyword evidence="10" id="KW-0723">Serine/threonine-protein kinase</keyword>
<dbReference type="PROSITE" id="PS50011">
    <property type="entry name" value="PROTEIN_KINASE_DOM"/>
    <property type="match status" value="1"/>
</dbReference>
<keyword evidence="6 12" id="KW-0418">Kinase</keyword>
<reference evidence="14" key="1">
    <citation type="journal article" date="2009" name="Science">
        <title>The B73 maize genome: complexity, diversity, and dynamics.</title>
        <authorList>
            <person name="Schnable P.S."/>
            <person name="Ware D."/>
            <person name="Fulton R.S."/>
            <person name="Stein J.C."/>
            <person name="Wei F."/>
            <person name="Pasternak S."/>
            <person name="Liang C."/>
            <person name="Zhang J."/>
            <person name="Fulton L."/>
            <person name="Graves T.A."/>
            <person name="Minx P."/>
            <person name="Reily A.D."/>
            <person name="Courtney L."/>
            <person name="Kruchowski S.S."/>
            <person name="Tomlinson C."/>
            <person name="Strong C."/>
            <person name="Delehaunty K."/>
            <person name="Fronick C."/>
            <person name="Courtney B."/>
            <person name="Rock S.M."/>
            <person name="Belter E."/>
            <person name="Du F."/>
            <person name="Kim K."/>
            <person name="Abbott R.M."/>
            <person name="Cotton M."/>
            <person name="Levy A."/>
            <person name="Marchetto P."/>
            <person name="Ochoa K."/>
            <person name="Jackson S.M."/>
            <person name="Gillam B."/>
            <person name="Chen W."/>
            <person name="Yan L."/>
            <person name="Higginbotham J."/>
            <person name="Cardenas M."/>
            <person name="Waligorski J."/>
            <person name="Applebaum E."/>
            <person name="Phelps L."/>
            <person name="Falcone J."/>
            <person name="Kanchi K."/>
            <person name="Thane T."/>
            <person name="Scimone A."/>
            <person name="Thane N."/>
            <person name="Henke J."/>
            <person name="Wang T."/>
            <person name="Ruppert J."/>
            <person name="Shah N."/>
            <person name="Rotter K."/>
            <person name="Hodges J."/>
            <person name="Ingenthron E."/>
            <person name="Cordes M."/>
            <person name="Kohlberg S."/>
            <person name="Sgro J."/>
            <person name="Delgado B."/>
            <person name="Mead K."/>
            <person name="Chinwalla A."/>
            <person name="Leonard S."/>
            <person name="Crouse K."/>
            <person name="Collura K."/>
            <person name="Kudrna D."/>
            <person name="Currie J."/>
            <person name="He R."/>
            <person name="Angelova A."/>
            <person name="Rajasekar S."/>
            <person name="Mueller T."/>
            <person name="Lomeli R."/>
            <person name="Scara G."/>
            <person name="Ko A."/>
            <person name="Delaney K."/>
            <person name="Wissotski M."/>
            <person name="Lopez G."/>
            <person name="Campos D."/>
            <person name="Braidotti M."/>
            <person name="Ashley E."/>
            <person name="Golser W."/>
            <person name="Kim H."/>
            <person name="Lee S."/>
            <person name="Lin J."/>
            <person name="Dujmic Z."/>
            <person name="Kim W."/>
            <person name="Talag J."/>
            <person name="Zuccolo A."/>
            <person name="Fan C."/>
            <person name="Sebastian A."/>
            <person name="Kramer M."/>
            <person name="Spiegel L."/>
            <person name="Nascimento L."/>
            <person name="Zutavern T."/>
            <person name="Miller B."/>
            <person name="Ambroise C."/>
            <person name="Muller S."/>
            <person name="Spooner W."/>
            <person name="Narechania A."/>
            <person name="Ren L."/>
            <person name="Wei S."/>
            <person name="Kumari S."/>
            <person name="Faga B."/>
            <person name="Levy M.J."/>
            <person name="McMahan L."/>
            <person name="Van Buren P."/>
            <person name="Vaughn M.W."/>
            <person name="Ying K."/>
            <person name="Yeh C.-T."/>
            <person name="Emrich S.J."/>
            <person name="Jia Y."/>
            <person name="Kalyanaraman A."/>
            <person name="Hsia A.-P."/>
            <person name="Barbazuk W.B."/>
            <person name="Baucom R.S."/>
            <person name="Brutnell T.P."/>
            <person name="Carpita N.C."/>
            <person name="Chaparro C."/>
            <person name="Chia J.-M."/>
            <person name="Deragon J.-M."/>
            <person name="Estill J.C."/>
            <person name="Fu Y."/>
            <person name="Jeddeloh J.A."/>
            <person name="Han Y."/>
            <person name="Lee H."/>
            <person name="Li P."/>
            <person name="Lisch D.R."/>
            <person name="Liu S."/>
            <person name="Liu Z."/>
            <person name="Nagel D.H."/>
            <person name="McCann M.C."/>
            <person name="SanMiguel P."/>
            <person name="Myers A.M."/>
            <person name="Nettleton D."/>
            <person name="Nguyen J."/>
            <person name="Penning B.W."/>
            <person name="Ponnala L."/>
            <person name="Schneider K.L."/>
            <person name="Schwartz D.C."/>
            <person name="Sharma A."/>
            <person name="Soderlund C."/>
            <person name="Springer N.M."/>
            <person name="Sun Q."/>
            <person name="Wang H."/>
            <person name="Waterman M."/>
            <person name="Westerman R."/>
            <person name="Wolfgruber T.K."/>
            <person name="Yang L."/>
            <person name="Yu Y."/>
            <person name="Zhang L."/>
            <person name="Zhou S."/>
            <person name="Zhu Q."/>
            <person name="Bennetzen J.L."/>
            <person name="Dawe R.K."/>
            <person name="Jiang J."/>
            <person name="Jiang N."/>
            <person name="Presting G.G."/>
            <person name="Wessler S.R."/>
            <person name="Aluru S."/>
            <person name="Martienssen R.A."/>
            <person name="Clifton S.W."/>
            <person name="McCombie W.R."/>
            <person name="Wing R.A."/>
            <person name="Wilson R.K."/>
        </authorList>
    </citation>
    <scope>NUCLEOTIDE SEQUENCE [LARGE SCALE GENOMIC DNA]</scope>
    <source>
        <strain evidence="14">cv. B73</strain>
    </source>
</reference>
<dbReference type="GO" id="GO:0005634">
    <property type="term" value="C:nucleus"/>
    <property type="evidence" value="ECO:0000318"/>
    <property type="project" value="GO_Central"/>
</dbReference>
<dbReference type="SUPFAM" id="SSF56112">
    <property type="entry name" value="Protein kinase-like (PK-like)"/>
    <property type="match status" value="1"/>
</dbReference>
<organism evidence="12">
    <name type="scientific">Zea mays</name>
    <name type="common">Maize</name>
    <dbReference type="NCBI Taxonomy" id="4577"/>
    <lineage>
        <taxon>Eukaryota</taxon>
        <taxon>Viridiplantae</taxon>
        <taxon>Streptophyta</taxon>
        <taxon>Embryophyta</taxon>
        <taxon>Tracheophyta</taxon>
        <taxon>Spermatophyta</taxon>
        <taxon>Magnoliopsida</taxon>
        <taxon>Liliopsida</taxon>
        <taxon>Poales</taxon>
        <taxon>Poaceae</taxon>
        <taxon>PACMAD clade</taxon>
        <taxon>Panicoideae</taxon>
        <taxon>Andropogonodae</taxon>
        <taxon>Andropogoneae</taxon>
        <taxon>Tripsacinae</taxon>
        <taxon>Zea</taxon>
    </lineage>
</organism>
<dbReference type="InterPro" id="IPR011009">
    <property type="entry name" value="Kinase-like_dom_sf"/>
</dbReference>
<sequence>MLAKRVAAISFLLDRDDDDSSGAGAGWCKRRRLWTTADYETTRVLGEGSFGAVVEARHRATGQAVAVKTLRAPAGAGAEAEAGAKASANAVASKTLQEAELLAACRGHPSLVGLHAIAISPATAEIALVMECVGPNLHDVLNGSRYRAGRPFTEQQVRLIMRQLLAGAKHMHARRIMHRDIKPGNILVGSGSGAGADDREPVSVKICDLGLAASITKPAYGQAGTVRYMAPEMLLGKPDYDAMVDMWSLGCVMAELLTGKPLFDGEDDMEVLSLIFGVLGVSERTTWPAFKSLPLAAMVPLPPVRHPSMLPKLFPKKLLSADGFGLLQRLLSCDADKRPSASVALRSPWFTKDTDSAASVSATAKMAQ</sequence>
<dbReference type="PROSITE" id="PS00107">
    <property type="entry name" value="PROTEIN_KINASE_ATP"/>
    <property type="match status" value="1"/>
</dbReference>
<evidence type="ECO:0000256" key="4">
    <source>
        <dbReference type="ARBA" id="ARBA00022679"/>
    </source>
</evidence>
<dbReference type="OrthoDB" id="592835at2759"/>
<dbReference type="FunFam" id="1.10.510.10:FF:000790">
    <property type="entry name" value="Cyclin-dependent kinase G-1"/>
    <property type="match status" value="1"/>
</dbReference>
<dbReference type="InterPro" id="IPR050108">
    <property type="entry name" value="CDK"/>
</dbReference>
<gene>
    <name evidence="13" type="primary">LOC103630776</name>
    <name evidence="12" type="ORF">ZEAMMB73_Zm00001d039121</name>
</gene>
<dbReference type="PANTHER" id="PTHR24056">
    <property type="entry name" value="CELL DIVISION PROTEIN KINASE"/>
    <property type="match status" value="1"/>
</dbReference>
<evidence type="ECO:0000256" key="1">
    <source>
        <dbReference type="ARBA" id="ARBA00006485"/>
    </source>
</evidence>
<dbReference type="GO" id="GO:0008353">
    <property type="term" value="F:RNA polymerase II CTD heptapeptide repeat kinase activity"/>
    <property type="evidence" value="ECO:0007669"/>
    <property type="project" value="UniProtKB-EC"/>
</dbReference>
<dbReference type="PROSITE" id="PS00108">
    <property type="entry name" value="PROTEIN_KINASE_ST"/>
    <property type="match status" value="1"/>
</dbReference>
<proteinExistence type="inferred from homology"/>
<evidence type="ECO:0000256" key="10">
    <source>
        <dbReference type="RuleBase" id="RU000304"/>
    </source>
</evidence>
<dbReference type="Gene3D" id="1.10.510.10">
    <property type="entry name" value="Transferase(Phosphotransferase) domain 1"/>
    <property type="match status" value="1"/>
</dbReference>
<keyword evidence="5 9" id="KW-0547">Nucleotide-binding</keyword>
<dbReference type="Gramene" id="Zm00001eb296880_T001">
    <property type="protein sequence ID" value="Zm00001eb296880_P001"/>
    <property type="gene ID" value="Zm00001eb296880"/>
</dbReference>
<keyword evidence="7 9" id="KW-0067">ATP-binding</keyword>
<dbReference type="Gene3D" id="3.30.200.20">
    <property type="entry name" value="Phosphorylase Kinase, domain 1"/>
    <property type="match status" value="1"/>
</dbReference>
<dbReference type="InterPro" id="IPR017441">
    <property type="entry name" value="Protein_kinase_ATP_BS"/>
</dbReference>
<dbReference type="EnsemblPlants" id="Zm00001eb296880_T001">
    <property type="protein sequence ID" value="Zm00001eb296880_P001"/>
    <property type="gene ID" value="Zm00001eb296880"/>
</dbReference>
<dbReference type="SMR" id="A0A1D6MDN8"/>